<dbReference type="EMBL" id="QXFW01000014">
    <property type="protein sequence ID" value="KAE9030452.1"/>
    <property type="molecule type" value="Genomic_DNA"/>
</dbReference>
<evidence type="ECO:0000313" key="6">
    <source>
        <dbReference type="Proteomes" id="UP000476176"/>
    </source>
</evidence>
<dbReference type="Pfam" id="PF13961">
    <property type="entry name" value="DUF4219"/>
    <property type="match status" value="1"/>
</dbReference>
<name>A0A6A3MFW5_9STRA</name>
<gene>
    <name evidence="4" type="ORF">PF004_g134</name>
    <name evidence="3" type="ORF">PF011_g617</name>
</gene>
<proteinExistence type="predicted"/>
<evidence type="ECO:0000313" key="5">
    <source>
        <dbReference type="Proteomes" id="UP000460718"/>
    </source>
</evidence>
<evidence type="ECO:0000256" key="1">
    <source>
        <dbReference type="SAM" id="MobiDB-lite"/>
    </source>
</evidence>
<evidence type="ECO:0000259" key="2">
    <source>
        <dbReference type="Pfam" id="PF13961"/>
    </source>
</evidence>
<comment type="caution">
    <text evidence="3">The sequence shown here is derived from an EMBL/GenBank/DDBJ whole genome shotgun (WGS) entry which is preliminary data.</text>
</comment>
<feature type="region of interest" description="Disordered" evidence="1">
    <location>
        <begin position="1"/>
        <end position="21"/>
    </location>
</feature>
<feature type="domain" description="DUF4219" evidence="2">
    <location>
        <begin position="18"/>
        <end position="44"/>
    </location>
</feature>
<reference evidence="5 6" key="1">
    <citation type="submission" date="2018-09" db="EMBL/GenBank/DDBJ databases">
        <title>Genomic investigation of the strawberry pathogen Phytophthora fragariae indicates pathogenicity is determined by transcriptional variation in three key races.</title>
        <authorList>
            <person name="Adams T.M."/>
            <person name="Armitage A.D."/>
            <person name="Sobczyk M.K."/>
            <person name="Bates H.J."/>
            <person name="Dunwell J.M."/>
            <person name="Nellist C.F."/>
            <person name="Harrison R.J."/>
        </authorList>
    </citation>
    <scope>NUCLEOTIDE SEQUENCE [LARGE SCALE GENOMIC DNA]</scope>
    <source>
        <strain evidence="4 6">BC-23</strain>
        <strain evidence="3 5">SCRP245</strain>
    </source>
</reference>
<sequence>MSDTKDKKEDKKTHHPPFDGDDFEMWMERIMLKLQRKGLWEYCESEVTEPGESKEADHSKWLTESQRTREYLYDGMSDKIMKTVKYESTPCRIMERLKRRFVGKTYFKYAEEEVKLRQLRLYVNGNIHTPSDANDAPNYEQLEQTLELAHDRRQGRKVESKVETQKIRLSLPVAAVVVDEEPDDVAVVVADAVSVVVVEQIKVVVAGPEQVKGTTVLMVVTKVVLRSEAATTAMIKDIKYDTALFSANVPLRKAKQYQRRSATRLVEKEKVPSPAIRLVMEMKVMITLTLP</sequence>
<evidence type="ECO:0000313" key="4">
    <source>
        <dbReference type="EMBL" id="KAE9256301.1"/>
    </source>
</evidence>
<dbReference type="AlphaFoldDB" id="A0A6A3MFW5"/>
<feature type="compositionally biased region" description="Basic and acidic residues" evidence="1">
    <location>
        <begin position="1"/>
        <end position="18"/>
    </location>
</feature>
<dbReference type="InterPro" id="IPR025314">
    <property type="entry name" value="DUF4219"/>
</dbReference>
<dbReference type="EMBL" id="QXGC01000003">
    <property type="protein sequence ID" value="KAE9256301.1"/>
    <property type="molecule type" value="Genomic_DNA"/>
</dbReference>
<dbReference type="Proteomes" id="UP000460718">
    <property type="component" value="Unassembled WGS sequence"/>
</dbReference>
<protein>
    <recommendedName>
        <fullName evidence="2">DUF4219 domain-containing protein</fullName>
    </recommendedName>
</protein>
<dbReference type="Proteomes" id="UP000476176">
    <property type="component" value="Unassembled WGS sequence"/>
</dbReference>
<evidence type="ECO:0000313" key="3">
    <source>
        <dbReference type="EMBL" id="KAE9030452.1"/>
    </source>
</evidence>
<organism evidence="3 5">
    <name type="scientific">Phytophthora fragariae</name>
    <dbReference type="NCBI Taxonomy" id="53985"/>
    <lineage>
        <taxon>Eukaryota</taxon>
        <taxon>Sar</taxon>
        <taxon>Stramenopiles</taxon>
        <taxon>Oomycota</taxon>
        <taxon>Peronosporomycetes</taxon>
        <taxon>Peronosporales</taxon>
        <taxon>Peronosporaceae</taxon>
        <taxon>Phytophthora</taxon>
    </lineage>
</organism>
<accession>A0A6A3MFW5</accession>